<protein>
    <submittedName>
        <fullName evidence="1">Uncharacterized protein</fullName>
    </submittedName>
</protein>
<proteinExistence type="predicted"/>
<evidence type="ECO:0000313" key="2">
    <source>
        <dbReference type="Proteomes" id="UP000195755"/>
    </source>
</evidence>
<organism evidence="1 2">
    <name type="scientific">Streptomyces albireticuli</name>
    <dbReference type="NCBI Taxonomy" id="1940"/>
    <lineage>
        <taxon>Bacteria</taxon>
        <taxon>Bacillati</taxon>
        <taxon>Actinomycetota</taxon>
        <taxon>Actinomycetes</taxon>
        <taxon>Kitasatosporales</taxon>
        <taxon>Streptomycetaceae</taxon>
        <taxon>Streptomyces</taxon>
    </lineage>
</organism>
<dbReference type="KEGG" id="salj:SMD11_0002"/>
<name>A0A1Z2KUP7_9ACTN</name>
<reference evidence="1 2" key="1">
    <citation type="submission" date="2017-06" db="EMBL/GenBank/DDBJ databases">
        <title>Streptomyces albireticuli Genome sequencing and assembly.</title>
        <authorList>
            <person name="Wang Y."/>
            <person name="Du B."/>
            <person name="Ding Y."/>
            <person name="Liu H."/>
            <person name="Hou Q."/>
            <person name="Liu K."/>
            <person name="Yao L."/>
            <person name="Wang C."/>
        </authorList>
    </citation>
    <scope>NUCLEOTIDE SEQUENCE [LARGE SCALE GENOMIC DNA]</scope>
    <source>
        <strain evidence="1 2">MDJK11</strain>
    </source>
</reference>
<dbReference type="Proteomes" id="UP000195755">
    <property type="component" value="Chromosome"/>
</dbReference>
<dbReference type="AlphaFoldDB" id="A0A1Z2KUP7"/>
<gene>
    <name evidence="1" type="ORF">SMD11_0002</name>
</gene>
<evidence type="ECO:0000313" key="1">
    <source>
        <dbReference type="EMBL" id="ARZ65671.1"/>
    </source>
</evidence>
<sequence length="45" mass="4600">MEHLGPADDLVADGLGEVPQWVAYFDATERAGTCGLSRTGPAAGP</sequence>
<accession>A0A1Z2KUP7</accession>
<dbReference type="EMBL" id="CP021744">
    <property type="protein sequence ID" value="ARZ65671.1"/>
    <property type="molecule type" value="Genomic_DNA"/>
</dbReference>